<dbReference type="EMBL" id="FNYY01000001">
    <property type="protein sequence ID" value="SEI54782.1"/>
    <property type="molecule type" value="Genomic_DNA"/>
</dbReference>
<dbReference type="Gene3D" id="3.40.50.300">
    <property type="entry name" value="P-loop containing nucleotide triphosphate hydrolases"/>
    <property type="match status" value="1"/>
</dbReference>
<dbReference type="RefSeq" id="WP_074834352.1">
    <property type="nucleotide sequence ID" value="NZ_FNYY01000001.1"/>
</dbReference>
<proteinExistence type="predicted"/>
<dbReference type="InterPro" id="IPR027417">
    <property type="entry name" value="P-loop_NTPase"/>
</dbReference>
<protein>
    <submittedName>
        <fullName evidence="1">Protein ImuA</fullName>
    </submittedName>
</protein>
<keyword evidence="2" id="KW-1185">Reference proteome</keyword>
<reference evidence="1 2" key="1">
    <citation type="submission" date="2016-10" db="EMBL/GenBank/DDBJ databases">
        <authorList>
            <person name="Varghese N."/>
            <person name="Submissions S."/>
        </authorList>
    </citation>
    <scope>NUCLEOTIDE SEQUENCE [LARGE SCALE GENOMIC DNA]</scope>
    <source>
        <strain evidence="1 2">FF3</strain>
    </source>
</reference>
<dbReference type="GeneID" id="80816465"/>
<evidence type="ECO:0000313" key="1">
    <source>
        <dbReference type="EMBL" id="SEI54782.1"/>
    </source>
</evidence>
<name>A0A975W660_9RHOB</name>
<evidence type="ECO:0000313" key="2">
    <source>
        <dbReference type="Proteomes" id="UP000182932"/>
    </source>
</evidence>
<comment type="caution">
    <text evidence="1">The sequence shown here is derived from an EMBL/GenBank/DDBJ whole genome shotgun (WGS) entry which is preliminary data.</text>
</comment>
<sequence>MSRPHALLTRAPHQARPALSVMGELSFAQMRVHELCGRARRTLAAWVAGAVQAAAPGPVIWVAPAWEKDALFAPGLAGLCASERFVFVHPTRPEDVLWTLEEVLRSGAAPLVVGDLPGLPGLTQVRRLHLAAETGAAASGGRPLGLLLTPGQTGGAPGVESRWRLDPAHRPEAAGWRLTRLRARTAPVRDWQVRQGAAGPELAGATG</sequence>
<accession>A0A975W660</accession>
<gene>
    <name evidence="1" type="ORF">SAMN04487940_101188</name>
</gene>
<dbReference type="SUPFAM" id="SSF52540">
    <property type="entry name" value="P-loop containing nucleoside triphosphate hydrolases"/>
    <property type="match status" value="1"/>
</dbReference>
<dbReference type="AlphaFoldDB" id="A0A975W660"/>
<organism evidence="1 2">
    <name type="scientific">Marinovum algicola</name>
    <dbReference type="NCBI Taxonomy" id="42444"/>
    <lineage>
        <taxon>Bacteria</taxon>
        <taxon>Pseudomonadati</taxon>
        <taxon>Pseudomonadota</taxon>
        <taxon>Alphaproteobacteria</taxon>
        <taxon>Rhodobacterales</taxon>
        <taxon>Roseobacteraceae</taxon>
        <taxon>Marinovum</taxon>
    </lineage>
</organism>
<dbReference type="Proteomes" id="UP000182932">
    <property type="component" value="Unassembled WGS sequence"/>
</dbReference>